<organism evidence="1 2">
    <name type="scientific">Clohesyomyces aquaticus</name>
    <dbReference type="NCBI Taxonomy" id="1231657"/>
    <lineage>
        <taxon>Eukaryota</taxon>
        <taxon>Fungi</taxon>
        <taxon>Dikarya</taxon>
        <taxon>Ascomycota</taxon>
        <taxon>Pezizomycotina</taxon>
        <taxon>Dothideomycetes</taxon>
        <taxon>Pleosporomycetidae</taxon>
        <taxon>Pleosporales</taxon>
        <taxon>Lindgomycetaceae</taxon>
        <taxon>Clohesyomyces</taxon>
    </lineage>
</organism>
<evidence type="ECO:0000313" key="1">
    <source>
        <dbReference type="EMBL" id="ORY14530.1"/>
    </source>
</evidence>
<evidence type="ECO:0000313" key="2">
    <source>
        <dbReference type="Proteomes" id="UP000193144"/>
    </source>
</evidence>
<dbReference type="AlphaFoldDB" id="A0A1Y1ZWH9"/>
<protein>
    <submittedName>
        <fullName evidence="1">Uncharacterized protein</fullName>
    </submittedName>
</protein>
<accession>A0A1Y1ZWH9</accession>
<name>A0A1Y1ZWH9_9PLEO</name>
<comment type="caution">
    <text evidence="1">The sequence shown here is derived from an EMBL/GenBank/DDBJ whole genome shotgun (WGS) entry which is preliminary data.</text>
</comment>
<dbReference type="Proteomes" id="UP000193144">
    <property type="component" value="Unassembled WGS sequence"/>
</dbReference>
<keyword evidence="2" id="KW-1185">Reference proteome</keyword>
<proteinExistence type="predicted"/>
<gene>
    <name evidence="1" type="ORF">BCR34DRAFT_585704</name>
</gene>
<sequence length="111" mass="12552">MAYRSTFLAPASFLPAPLLAVARIPSATSSSDTTSLCADPAIIEDPRYTPLVTILKTTRTYPRLKRPLFLEKSMQFIIRIVGPIVRDMRGTEMYHGRSFVGEVLREEFCER</sequence>
<reference evidence="1 2" key="1">
    <citation type="submission" date="2016-07" db="EMBL/GenBank/DDBJ databases">
        <title>Pervasive Adenine N6-methylation of Active Genes in Fungi.</title>
        <authorList>
            <consortium name="DOE Joint Genome Institute"/>
            <person name="Mondo S.J."/>
            <person name="Dannebaum R.O."/>
            <person name="Kuo R.C."/>
            <person name="Labutti K."/>
            <person name="Haridas S."/>
            <person name="Kuo A."/>
            <person name="Salamov A."/>
            <person name="Ahrendt S.R."/>
            <person name="Lipzen A."/>
            <person name="Sullivan W."/>
            <person name="Andreopoulos W.B."/>
            <person name="Clum A."/>
            <person name="Lindquist E."/>
            <person name="Daum C."/>
            <person name="Ramamoorthy G.K."/>
            <person name="Gryganskyi A."/>
            <person name="Culley D."/>
            <person name="Magnuson J.K."/>
            <person name="James T.Y."/>
            <person name="O'Malley M.A."/>
            <person name="Stajich J.E."/>
            <person name="Spatafora J.W."/>
            <person name="Visel A."/>
            <person name="Grigoriev I.V."/>
        </authorList>
    </citation>
    <scope>NUCLEOTIDE SEQUENCE [LARGE SCALE GENOMIC DNA]</scope>
    <source>
        <strain evidence="1 2">CBS 115471</strain>
    </source>
</reference>
<dbReference type="EMBL" id="MCFA01000032">
    <property type="protein sequence ID" value="ORY14530.1"/>
    <property type="molecule type" value="Genomic_DNA"/>
</dbReference>